<dbReference type="Proteomes" id="UP000584325">
    <property type="component" value="Unassembled WGS sequence"/>
</dbReference>
<accession>A0A4V1EDV0</accession>
<evidence type="ECO:0000313" key="1">
    <source>
        <dbReference type="EMBL" id="MBB3222113.1"/>
    </source>
</evidence>
<organism evidence="1 4">
    <name type="scientific">Pseudoduganella umbonata</name>
    <dbReference type="NCBI Taxonomy" id="864828"/>
    <lineage>
        <taxon>Bacteria</taxon>
        <taxon>Pseudomonadati</taxon>
        <taxon>Pseudomonadota</taxon>
        <taxon>Betaproteobacteria</taxon>
        <taxon>Burkholderiales</taxon>
        <taxon>Oxalobacteraceae</taxon>
        <taxon>Telluria group</taxon>
        <taxon>Pseudoduganella</taxon>
    </lineage>
</organism>
<reference evidence="1 4" key="2">
    <citation type="submission" date="2020-08" db="EMBL/GenBank/DDBJ databases">
        <title>Genomic Encyclopedia of Type Strains, Phase III (KMG-III): the genomes of soil and plant-associated and newly described type strains.</title>
        <authorList>
            <person name="Whitman W."/>
        </authorList>
    </citation>
    <scope>NUCLEOTIDE SEQUENCE [LARGE SCALE GENOMIC DNA]</scope>
    <source>
        <strain evidence="1 4">CECT 7753</strain>
    </source>
</reference>
<keyword evidence="3" id="KW-1185">Reference proteome</keyword>
<proteinExistence type="predicted"/>
<dbReference type="OrthoDB" id="111944at2"/>
<dbReference type="RefSeq" id="WP_137315187.1">
    <property type="nucleotide sequence ID" value="NZ_CP040017.1"/>
</dbReference>
<reference evidence="2 3" key="1">
    <citation type="submission" date="2019-05" db="EMBL/GenBank/DDBJ databases">
        <title>Draft Genome Sequences of Six Type Strains of the Genus Massilia.</title>
        <authorList>
            <person name="Miess H."/>
            <person name="Frediansyhah A."/>
            <person name="Gross H."/>
        </authorList>
    </citation>
    <scope>NUCLEOTIDE SEQUENCE [LARGE SCALE GENOMIC DNA]</scope>
    <source>
        <strain evidence="2 3">DSMZ 26121</strain>
    </source>
</reference>
<evidence type="ECO:0000313" key="3">
    <source>
        <dbReference type="Proteomes" id="UP000298763"/>
    </source>
</evidence>
<gene>
    <name evidence="2" type="ORF">FCL38_19445</name>
    <name evidence="1" type="ORF">FHS02_002932</name>
</gene>
<evidence type="ECO:0000313" key="2">
    <source>
        <dbReference type="EMBL" id="QCP12351.1"/>
    </source>
</evidence>
<dbReference type="EMBL" id="JACHXS010000005">
    <property type="protein sequence ID" value="MBB3222113.1"/>
    <property type="molecule type" value="Genomic_DNA"/>
</dbReference>
<dbReference type="EMBL" id="CP040017">
    <property type="protein sequence ID" value="QCP12351.1"/>
    <property type="molecule type" value="Genomic_DNA"/>
</dbReference>
<sequence>MTDLINQLLLENDFRQQSIDKMLSMTEWITADELQRRQNLDFISSKLLRETWIRHKQIFAVTNSDRQLFANFQFDEMGKPLQVIANTLKFLQLDDGWATAAWFLFPNAWVPHIAGTGCVAPVEVLAFPEKVISAAQCSRNTHFC</sequence>
<name>A0A4V1EDV0_9BURK</name>
<protein>
    <recommendedName>
        <fullName evidence="5">DUF2384 domain-containing protein</fullName>
    </recommendedName>
</protein>
<dbReference type="AlphaFoldDB" id="A0A4V1EDV0"/>
<evidence type="ECO:0000313" key="4">
    <source>
        <dbReference type="Proteomes" id="UP000584325"/>
    </source>
</evidence>
<evidence type="ECO:0008006" key="5">
    <source>
        <dbReference type="Google" id="ProtNLM"/>
    </source>
</evidence>
<dbReference type="Proteomes" id="UP000298763">
    <property type="component" value="Chromosome"/>
</dbReference>